<feature type="binding site" evidence="10">
    <location>
        <position position="249"/>
    </location>
    <ligand>
        <name>NAD(+)</name>
        <dbReference type="ChEBI" id="CHEBI:57540"/>
    </ligand>
</feature>
<evidence type="ECO:0000256" key="7">
    <source>
        <dbReference type="ARBA" id="ARBA00048313"/>
    </source>
</evidence>
<reference evidence="15 16" key="1">
    <citation type="submission" date="2018-05" db="EMBL/GenBank/DDBJ databases">
        <title>Draft genome sequence of Scytalidium lignicola DSM 105466, a ubiquitous saprotrophic fungus.</title>
        <authorList>
            <person name="Buettner E."/>
            <person name="Gebauer A.M."/>
            <person name="Hofrichter M."/>
            <person name="Liers C."/>
            <person name="Kellner H."/>
        </authorList>
    </citation>
    <scope>NUCLEOTIDE SEQUENCE [LARGE SCALE GENOMIC DNA]</scope>
    <source>
        <strain evidence="15 16">DSM 105466</strain>
    </source>
</reference>
<dbReference type="InterPro" id="IPR001557">
    <property type="entry name" value="L-lactate/malate_DH"/>
</dbReference>
<dbReference type="PROSITE" id="PS00068">
    <property type="entry name" value="MDH"/>
    <property type="match status" value="1"/>
</dbReference>
<dbReference type="PIRSF" id="PIRSF000102">
    <property type="entry name" value="Lac_mal_DH"/>
    <property type="match status" value="1"/>
</dbReference>
<evidence type="ECO:0000256" key="12">
    <source>
        <dbReference type="RuleBase" id="RU003405"/>
    </source>
</evidence>
<dbReference type="STRING" id="5539.A0A3E2H576"/>
<feature type="active site" description="Proton acceptor" evidence="8">
    <location>
        <position position="201"/>
    </location>
</feature>
<dbReference type="PANTHER" id="PTHR11540">
    <property type="entry name" value="MALATE AND LACTATE DEHYDROGENASE"/>
    <property type="match status" value="1"/>
</dbReference>
<dbReference type="GO" id="GO:0006108">
    <property type="term" value="P:malate metabolic process"/>
    <property type="evidence" value="ECO:0007669"/>
    <property type="project" value="InterPro"/>
</dbReference>
<dbReference type="InterPro" id="IPR015955">
    <property type="entry name" value="Lactate_DH/Glyco_Ohase_4_C"/>
</dbReference>
<keyword evidence="6 10" id="KW-0520">NAD</keyword>
<dbReference type="EMBL" id="NCSJ02000163">
    <property type="protein sequence ID" value="RFU28447.1"/>
    <property type="molecule type" value="Genomic_DNA"/>
</dbReference>
<dbReference type="OMA" id="ASCAEYI"/>
<dbReference type="InterPro" id="IPR036291">
    <property type="entry name" value="NAD(P)-bd_dom_sf"/>
</dbReference>
<feature type="binding site" evidence="9">
    <location>
        <position position="143"/>
    </location>
    <ligand>
        <name>substrate</name>
    </ligand>
</feature>
<dbReference type="Gene3D" id="3.40.50.720">
    <property type="entry name" value="NAD(P)-binding Rossmann-like Domain"/>
    <property type="match status" value="1"/>
</dbReference>
<feature type="domain" description="Lactate/malate dehydrogenase C-terminal" evidence="14">
    <location>
        <begin position="171"/>
        <end position="335"/>
    </location>
</feature>
<evidence type="ECO:0000313" key="16">
    <source>
        <dbReference type="Proteomes" id="UP000258309"/>
    </source>
</evidence>
<feature type="binding site" evidence="10">
    <location>
        <position position="118"/>
    </location>
    <ligand>
        <name>NAD(+)</name>
        <dbReference type="ChEBI" id="CHEBI:57540"/>
    </ligand>
</feature>
<feature type="binding site" evidence="10">
    <location>
        <position position="57"/>
    </location>
    <ligand>
        <name>NAD(+)</name>
        <dbReference type="ChEBI" id="CHEBI:57540"/>
    </ligand>
</feature>
<name>A0A3E2H576_SCYLI</name>
<dbReference type="NCBIfam" id="TIGR01772">
    <property type="entry name" value="MDH_euk_gproteo"/>
    <property type="match status" value="1"/>
</dbReference>
<dbReference type="Pfam" id="PF00056">
    <property type="entry name" value="Ldh_1_N"/>
    <property type="match status" value="1"/>
</dbReference>
<comment type="catalytic activity">
    <reaction evidence="7 12">
        <text>(S)-malate + NAD(+) = oxaloacetate + NADH + H(+)</text>
        <dbReference type="Rhea" id="RHEA:21432"/>
        <dbReference type="ChEBI" id="CHEBI:15378"/>
        <dbReference type="ChEBI" id="CHEBI:15589"/>
        <dbReference type="ChEBI" id="CHEBI:16452"/>
        <dbReference type="ChEBI" id="CHEBI:57540"/>
        <dbReference type="ChEBI" id="CHEBI:57945"/>
        <dbReference type="EC" id="1.1.1.37"/>
    </reaction>
</comment>
<feature type="binding site" evidence="10">
    <location>
        <begin position="31"/>
        <end position="37"/>
    </location>
    <ligand>
        <name>NAD(+)</name>
        <dbReference type="ChEBI" id="CHEBI:57540"/>
    </ligand>
</feature>
<dbReference type="SUPFAM" id="SSF56327">
    <property type="entry name" value="LDH C-terminal domain-like"/>
    <property type="match status" value="1"/>
</dbReference>
<dbReference type="InterPro" id="IPR010097">
    <property type="entry name" value="Malate_DH_type1"/>
</dbReference>
<feature type="binding site" evidence="9">
    <location>
        <position position="177"/>
    </location>
    <ligand>
        <name>substrate</name>
    </ligand>
</feature>
<dbReference type="AlphaFoldDB" id="A0A3E2H576"/>
<organism evidence="15 16">
    <name type="scientific">Scytalidium lignicola</name>
    <name type="common">Hyphomycete</name>
    <dbReference type="NCBI Taxonomy" id="5539"/>
    <lineage>
        <taxon>Eukaryota</taxon>
        <taxon>Fungi</taxon>
        <taxon>Dikarya</taxon>
        <taxon>Ascomycota</taxon>
        <taxon>Pezizomycotina</taxon>
        <taxon>Leotiomycetes</taxon>
        <taxon>Leotiomycetes incertae sedis</taxon>
        <taxon>Scytalidium</taxon>
    </lineage>
</organism>
<evidence type="ECO:0000256" key="1">
    <source>
        <dbReference type="ARBA" id="ARBA00008824"/>
    </source>
</evidence>
<comment type="caution">
    <text evidence="15">The sequence shown here is derived from an EMBL/GenBank/DDBJ whole genome shotgun (WGS) entry which is preliminary data.</text>
</comment>
<dbReference type="InterPro" id="IPR001252">
    <property type="entry name" value="Malate_DH_AS"/>
</dbReference>
<comment type="subunit">
    <text evidence="2">Homodimer.</text>
</comment>
<evidence type="ECO:0000256" key="4">
    <source>
        <dbReference type="ARBA" id="ARBA00022532"/>
    </source>
</evidence>
<dbReference type="GO" id="GO:0006099">
    <property type="term" value="P:tricarboxylic acid cycle"/>
    <property type="evidence" value="ECO:0007669"/>
    <property type="project" value="UniProtKB-KW"/>
</dbReference>
<dbReference type="OrthoDB" id="4069699at2759"/>
<keyword evidence="16" id="KW-1185">Reference proteome</keyword>
<dbReference type="Pfam" id="PF02866">
    <property type="entry name" value="Ldh_1_C"/>
    <property type="match status" value="1"/>
</dbReference>
<evidence type="ECO:0000256" key="8">
    <source>
        <dbReference type="PIRSR" id="PIRSR000102-1"/>
    </source>
</evidence>
<evidence type="ECO:0000259" key="14">
    <source>
        <dbReference type="Pfam" id="PF02866"/>
    </source>
</evidence>
<feature type="binding site" evidence="10">
    <location>
        <begin position="141"/>
        <end position="143"/>
    </location>
    <ligand>
        <name>NAD(+)</name>
        <dbReference type="ChEBI" id="CHEBI:57540"/>
    </ligand>
</feature>
<evidence type="ECO:0000256" key="6">
    <source>
        <dbReference type="ARBA" id="ARBA00023027"/>
    </source>
</evidence>
<dbReference type="Gene3D" id="3.90.110.10">
    <property type="entry name" value="Lactate dehydrogenase/glycoside hydrolase, family 4, C-terminal"/>
    <property type="match status" value="1"/>
</dbReference>
<dbReference type="GO" id="GO:0005739">
    <property type="term" value="C:mitochondrion"/>
    <property type="evidence" value="ECO:0007669"/>
    <property type="project" value="TreeGrafter"/>
</dbReference>
<dbReference type="FunFam" id="3.90.110.10:FF:000001">
    <property type="entry name" value="Malate dehydrogenase"/>
    <property type="match status" value="1"/>
</dbReference>
<evidence type="ECO:0000256" key="9">
    <source>
        <dbReference type="PIRSR" id="PIRSR000102-2"/>
    </source>
</evidence>
<evidence type="ECO:0000256" key="11">
    <source>
        <dbReference type="RuleBase" id="RU003369"/>
    </source>
</evidence>
<keyword evidence="4 12" id="KW-0816">Tricarboxylic acid cycle</keyword>
<evidence type="ECO:0000259" key="13">
    <source>
        <dbReference type="Pfam" id="PF00056"/>
    </source>
</evidence>
<sequence length="341" mass="35839">MFAVRRSVLGAAQRRAFSASARDLSKVTVLGAAGGIGQPLSLLLKLNNRVSELGLYDIRGGPGVAADISHINTKSTVKGYDPTPSGLAEALKGAEIVVIPAGVPRKPGMTRDDLFNTNASIVRDLAKACAENCPEAKILVISNPVNSTVPIVAEVFKARGVYNPKRLFGVTTLDVVRASRFVSEIENTDPVDENITVVGGHSGVTIVPLFSQSKHANLVGNEVLLKRVQFGGDEVVQAKAGAGSATLSMAMAGARFTESLLKASQGVTGVVEPTFVDSPLYKDQGIEFFASRVELGPNGVEKIHDVGKISSEEQVLLDAALVDLKKNIEKGVAFVAQNPGN</sequence>
<dbReference type="InterPro" id="IPR022383">
    <property type="entry name" value="Lactate/malate_DH_C"/>
</dbReference>
<dbReference type="SUPFAM" id="SSF51735">
    <property type="entry name" value="NAD(P)-binding Rossmann-fold domains"/>
    <property type="match status" value="1"/>
</dbReference>
<dbReference type="PANTHER" id="PTHR11540:SF73">
    <property type="entry name" value="MALATE DEHYDROGENASE, MITOCHONDRIAL"/>
    <property type="match status" value="1"/>
</dbReference>
<feature type="binding site" evidence="9">
    <location>
        <position position="111"/>
    </location>
    <ligand>
        <name>substrate</name>
    </ligand>
</feature>
<dbReference type="FunFam" id="3.40.50.720:FF:000013">
    <property type="entry name" value="Malate dehydrogenase"/>
    <property type="match status" value="1"/>
</dbReference>
<feature type="non-terminal residue" evidence="15">
    <location>
        <position position="1"/>
    </location>
</feature>
<evidence type="ECO:0000256" key="2">
    <source>
        <dbReference type="ARBA" id="ARBA00011738"/>
    </source>
</evidence>
<keyword evidence="5 11" id="KW-0560">Oxidoreductase</keyword>
<dbReference type="Proteomes" id="UP000258309">
    <property type="component" value="Unassembled WGS sequence"/>
</dbReference>
<evidence type="ECO:0000256" key="3">
    <source>
        <dbReference type="ARBA" id="ARBA00012995"/>
    </source>
</evidence>
<gene>
    <name evidence="15" type="ORF">B7463_g7889</name>
</gene>
<protein>
    <recommendedName>
        <fullName evidence="3 12">Malate dehydrogenase</fullName>
        <ecNumber evidence="3 12">1.1.1.37</ecNumber>
    </recommendedName>
</protein>
<proteinExistence type="inferred from homology"/>
<dbReference type="InterPro" id="IPR001236">
    <property type="entry name" value="Lactate/malate_DH_N"/>
</dbReference>
<feature type="domain" description="Lactate/malate dehydrogenase N-terminal" evidence="13">
    <location>
        <begin position="26"/>
        <end position="169"/>
    </location>
</feature>
<feature type="non-terminal residue" evidence="15">
    <location>
        <position position="341"/>
    </location>
</feature>
<dbReference type="EC" id="1.1.1.37" evidence="3 12"/>
<comment type="similarity">
    <text evidence="1">Belongs to the LDH/MDH superfamily. MDH type 1 family.</text>
</comment>
<feature type="binding site" evidence="9">
    <location>
        <position position="105"/>
    </location>
    <ligand>
        <name>substrate</name>
    </ligand>
</feature>
<evidence type="ECO:0000256" key="5">
    <source>
        <dbReference type="ARBA" id="ARBA00023002"/>
    </source>
</evidence>
<dbReference type="CDD" id="cd01337">
    <property type="entry name" value="MDH_glyoxysomal_mitochondrial"/>
    <property type="match status" value="1"/>
</dbReference>
<evidence type="ECO:0000256" key="10">
    <source>
        <dbReference type="PIRSR" id="PIRSR000102-3"/>
    </source>
</evidence>
<dbReference type="GO" id="GO:0030060">
    <property type="term" value="F:L-malate dehydrogenase (NAD+) activity"/>
    <property type="evidence" value="ECO:0007669"/>
    <property type="project" value="UniProtKB-EC"/>
</dbReference>
<accession>A0A3E2H576</accession>
<evidence type="ECO:0000313" key="15">
    <source>
        <dbReference type="EMBL" id="RFU28447.1"/>
    </source>
</evidence>